<dbReference type="PROSITE" id="PS50088">
    <property type="entry name" value="ANK_REPEAT"/>
    <property type="match status" value="3"/>
</dbReference>
<dbReference type="InterPro" id="IPR002110">
    <property type="entry name" value="Ankyrin_rpt"/>
</dbReference>
<name>A0A5N6U3C0_ASPAV</name>
<dbReference type="Proteomes" id="UP000325780">
    <property type="component" value="Unassembled WGS sequence"/>
</dbReference>
<keyword evidence="1" id="KW-0040">ANK repeat</keyword>
<dbReference type="InterPro" id="IPR036770">
    <property type="entry name" value="Ankyrin_rpt-contain_sf"/>
</dbReference>
<dbReference type="Pfam" id="PF00023">
    <property type="entry name" value="Ank"/>
    <property type="match status" value="1"/>
</dbReference>
<dbReference type="InterPro" id="IPR039323">
    <property type="entry name" value="ANKRD_45/46/60"/>
</dbReference>
<organism evidence="3 4">
    <name type="scientific">Aspergillus avenaceus</name>
    <dbReference type="NCBI Taxonomy" id="36643"/>
    <lineage>
        <taxon>Eukaryota</taxon>
        <taxon>Fungi</taxon>
        <taxon>Dikarya</taxon>
        <taxon>Ascomycota</taxon>
        <taxon>Pezizomycotina</taxon>
        <taxon>Eurotiomycetes</taxon>
        <taxon>Eurotiomycetidae</taxon>
        <taxon>Eurotiales</taxon>
        <taxon>Aspergillaceae</taxon>
        <taxon>Aspergillus</taxon>
        <taxon>Aspergillus subgen. Circumdati</taxon>
    </lineage>
</organism>
<dbReference type="SMART" id="SM00248">
    <property type="entry name" value="ANK"/>
    <property type="match status" value="3"/>
</dbReference>
<feature type="region of interest" description="Disordered" evidence="2">
    <location>
        <begin position="90"/>
        <end position="111"/>
    </location>
</feature>
<dbReference type="PANTHER" id="PTHR22677:SF4">
    <property type="entry name" value="USHER SYNDROME TYPE-1G PROTEIN-LIKE PROTEIN"/>
    <property type="match status" value="1"/>
</dbReference>
<feature type="repeat" description="ANK" evidence="1">
    <location>
        <begin position="142"/>
        <end position="174"/>
    </location>
</feature>
<proteinExistence type="predicted"/>
<feature type="compositionally biased region" description="Polar residues" evidence="2">
    <location>
        <begin position="101"/>
        <end position="110"/>
    </location>
</feature>
<dbReference type="EMBL" id="ML742044">
    <property type="protein sequence ID" value="KAE8153078.1"/>
    <property type="molecule type" value="Genomic_DNA"/>
</dbReference>
<feature type="repeat" description="ANK" evidence="1">
    <location>
        <begin position="175"/>
        <end position="207"/>
    </location>
</feature>
<dbReference type="OrthoDB" id="366390at2759"/>
<dbReference type="Gene3D" id="1.25.40.20">
    <property type="entry name" value="Ankyrin repeat-containing domain"/>
    <property type="match status" value="2"/>
</dbReference>
<reference evidence="3 4" key="1">
    <citation type="submission" date="2019-04" db="EMBL/GenBank/DDBJ databases">
        <title>Friends and foes A comparative genomics study of 23 Aspergillus species from section Flavi.</title>
        <authorList>
            <consortium name="DOE Joint Genome Institute"/>
            <person name="Kjaerbolling I."/>
            <person name="Vesth T."/>
            <person name="Frisvad J.C."/>
            <person name="Nybo J.L."/>
            <person name="Theobald S."/>
            <person name="Kildgaard S."/>
            <person name="Isbrandt T."/>
            <person name="Kuo A."/>
            <person name="Sato A."/>
            <person name="Lyhne E.K."/>
            <person name="Kogle M.E."/>
            <person name="Wiebenga A."/>
            <person name="Kun R.S."/>
            <person name="Lubbers R.J."/>
            <person name="Makela M.R."/>
            <person name="Barry K."/>
            <person name="Chovatia M."/>
            <person name="Clum A."/>
            <person name="Daum C."/>
            <person name="Haridas S."/>
            <person name="He G."/>
            <person name="LaButti K."/>
            <person name="Lipzen A."/>
            <person name="Mondo S."/>
            <person name="Riley R."/>
            <person name="Salamov A."/>
            <person name="Simmons B.A."/>
            <person name="Magnuson J.K."/>
            <person name="Henrissat B."/>
            <person name="Mortensen U.H."/>
            <person name="Larsen T.O."/>
            <person name="Devries R.P."/>
            <person name="Grigoriev I.V."/>
            <person name="Machida M."/>
            <person name="Baker S.E."/>
            <person name="Andersen M.R."/>
        </authorList>
    </citation>
    <scope>NUCLEOTIDE SEQUENCE [LARGE SCALE GENOMIC DNA]</scope>
    <source>
        <strain evidence="3 4">IBT 18842</strain>
    </source>
</reference>
<dbReference type="PANTHER" id="PTHR22677">
    <property type="entry name" value="ANKYRIN REPEAT DOMAIN-CONTAINING PROTEIN 60"/>
    <property type="match status" value="1"/>
</dbReference>
<evidence type="ECO:0000256" key="1">
    <source>
        <dbReference type="PROSITE-ProRule" id="PRU00023"/>
    </source>
</evidence>
<dbReference type="Pfam" id="PF12796">
    <property type="entry name" value="Ank_2"/>
    <property type="match status" value="1"/>
</dbReference>
<feature type="compositionally biased region" description="Polar residues" evidence="2">
    <location>
        <begin position="1"/>
        <end position="21"/>
    </location>
</feature>
<feature type="repeat" description="ANK" evidence="1">
    <location>
        <begin position="227"/>
        <end position="259"/>
    </location>
</feature>
<feature type="compositionally biased region" description="Basic and acidic residues" evidence="2">
    <location>
        <begin position="90"/>
        <end position="100"/>
    </location>
</feature>
<evidence type="ECO:0000313" key="3">
    <source>
        <dbReference type="EMBL" id="KAE8153078.1"/>
    </source>
</evidence>
<feature type="region of interest" description="Disordered" evidence="2">
    <location>
        <begin position="1"/>
        <end position="22"/>
    </location>
</feature>
<dbReference type="AlphaFoldDB" id="A0A5N6U3C0"/>
<gene>
    <name evidence="3" type="ORF">BDV25DRAFT_150172</name>
</gene>
<protein>
    <submittedName>
        <fullName evidence="3">Ankyrin repeat-containing domain protein</fullName>
    </submittedName>
</protein>
<keyword evidence="4" id="KW-1185">Reference proteome</keyword>
<evidence type="ECO:0000256" key="2">
    <source>
        <dbReference type="SAM" id="MobiDB-lite"/>
    </source>
</evidence>
<accession>A0A5N6U3C0</accession>
<dbReference type="SUPFAM" id="SSF48403">
    <property type="entry name" value="Ankyrin repeat"/>
    <property type="match status" value="1"/>
</dbReference>
<evidence type="ECO:0000313" key="4">
    <source>
        <dbReference type="Proteomes" id="UP000325780"/>
    </source>
</evidence>
<dbReference type="PROSITE" id="PS50297">
    <property type="entry name" value="ANK_REP_REGION"/>
    <property type="match status" value="3"/>
</dbReference>
<sequence>MSNETARAHSSMTLSNESSAIGETAMSPRFGLSCSEGRKEGILGIPGLMIMDNNDMYTETSFADILSESAEICSKTRALMLENLRLSRHSTDRADSHHPTSGETTPSIIGSESDYVPNALAEDARNLSPPKVGNVEKGTSAGWLSALHIAAQKGHVGIVRVLLQQDIDCDEVDSDGLTPLVHATIKGHKDVVNMLLLHGARINSTDKEGNSVLHWAVRRERGELNSAGMTPLHLAAEIGFEEGVQMLLDYGANIHSRVRK</sequence>